<feature type="compositionally biased region" description="Low complexity" evidence="1">
    <location>
        <begin position="1"/>
        <end position="22"/>
    </location>
</feature>
<name>A0A8H6CI29_9LECA</name>
<feature type="region of interest" description="Disordered" evidence="1">
    <location>
        <begin position="1"/>
        <end position="106"/>
    </location>
</feature>
<dbReference type="RefSeq" id="XP_037158150.1">
    <property type="nucleotide sequence ID" value="XM_037314994.1"/>
</dbReference>
<evidence type="ECO:0000256" key="1">
    <source>
        <dbReference type="SAM" id="MobiDB-lite"/>
    </source>
</evidence>
<feature type="compositionally biased region" description="Acidic residues" evidence="1">
    <location>
        <begin position="97"/>
        <end position="106"/>
    </location>
</feature>
<keyword evidence="3" id="KW-1185">Reference proteome</keyword>
<dbReference type="EMBL" id="JACCJC010000131">
    <property type="protein sequence ID" value="KAF6223838.1"/>
    <property type="molecule type" value="Genomic_DNA"/>
</dbReference>
<organism evidence="2 3">
    <name type="scientific">Letharia columbiana</name>
    <dbReference type="NCBI Taxonomy" id="112416"/>
    <lineage>
        <taxon>Eukaryota</taxon>
        <taxon>Fungi</taxon>
        <taxon>Dikarya</taxon>
        <taxon>Ascomycota</taxon>
        <taxon>Pezizomycotina</taxon>
        <taxon>Lecanoromycetes</taxon>
        <taxon>OSLEUM clade</taxon>
        <taxon>Lecanoromycetidae</taxon>
        <taxon>Lecanorales</taxon>
        <taxon>Lecanorineae</taxon>
        <taxon>Parmeliaceae</taxon>
        <taxon>Letharia</taxon>
    </lineage>
</organism>
<dbReference type="GeneID" id="59294797"/>
<accession>A0A8H6CI29</accession>
<proteinExistence type="predicted"/>
<feature type="compositionally biased region" description="Basic and acidic residues" evidence="1">
    <location>
        <begin position="51"/>
        <end position="66"/>
    </location>
</feature>
<evidence type="ECO:0000313" key="2">
    <source>
        <dbReference type="EMBL" id="KAF6223838.1"/>
    </source>
</evidence>
<reference evidence="2 3" key="1">
    <citation type="journal article" date="2020" name="Genomics">
        <title>Complete, high-quality genomes from long-read metagenomic sequencing of two wolf lichen thalli reveals enigmatic genome architecture.</title>
        <authorList>
            <person name="McKenzie S.K."/>
            <person name="Walston R.F."/>
            <person name="Allen J.L."/>
        </authorList>
    </citation>
    <scope>NUCLEOTIDE SEQUENCE [LARGE SCALE GENOMIC DNA]</scope>
    <source>
        <strain evidence="2">WasteWater2</strain>
    </source>
</reference>
<sequence>MSSTSSPADTSTSPSSSSSTTKSPPPHTSKRRPSVPDFFEKFQKAIHIGQKTKESRFAARRDDWRRWANPGGGAGSPPVGRRADANQFDVPGGPWEDGTEEEEDGT</sequence>
<evidence type="ECO:0000313" key="3">
    <source>
        <dbReference type="Proteomes" id="UP000578531"/>
    </source>
</evidence>
<protein>
    <submittedName>
        <fullName evidence="2">Uncharacterized protein</fullName>
    </submittedName>
</protein>
<dbReference type="Proteomes" id="UP000578531">
    <property type="component" value="Unassembled WGS sequence"/>
</dbReference>
<comment type="caution">
    <text evidence="2">The sequence shown here is derived from an EMBL/GenBank/DDBJ whole genome shotgun (WGS) entry which is preliminary data.</text>
</comment>
<dbReference type="AlphaFoldDB" id="A0A8H6CI29"/>
<gene>
    <name evidence="2" type="ORF">HO173_013169</name>
</gene>